<sequence length="165" mass="18597">MKPGNFKVSDEGNNLSAIITVKPSLALKASLYLLNSLIIAVILLFAFGGIGVITLFIVAFEVLFLRYSIWNLYGSEYIILNRESISHQLHYGPIKLPVRTVKVNSIINVIPFNEDFRAGSNGVKVNFESLDDKNEPVNLFQTSLVISREDYKVFMQSFNRMFSKA</sequence>
<keyword evidence="1" id="KW-0472">Membrane</keyword>
<keyword evidence="1" id="KW-0812">Transmembrane</keyword>
<dbReference type="RefSeq" id="WP_084291480.1">
    <property type="nucleotide sequence ID" value="NZ_FWYB01000015.1"/>
</dbReference>
<evidence type="ECO:0000256" key="1">
    <source>
        <dbReference type="SAM" id="Phobius"/>
    </source>
</evidence>
<evidence type="ECO:0000313" key="2">
    <source>
        <dbReference type="EMBL" id="SMD12849.1"/>
    </source>
</evidence>
<dbReference type="EMBL" id="FWYB01000015">
    <property type="protein sequence ID" value="SMD12849.1"/>
    <property type="molecule type" value="Genomic_DNA"/>
</dbReference>
<keyword evidence="1" id="KW-1133">Transmembrane helix</keyword>
<evidence type="ECO:0000313" key="3">
    <source>
        <dbReference type="Proteomes" id="UP000192678"/>
    </source>
</evidence>
<feature type="transmembrane region" description="Helical" evidence="1">
    <location>
        <begin position="32"/>
        <end position="65"/>
    </location>
</feature>
<name>A0A1W2ET23_9SPHI</name>
<reference evidence="2 3" key="1">
    <citation type="submission" date="2017-04" db="EMBL/GenBank/DDBJ databases">
        <authorList>
            <person name="Afonso C.L."/>
            <person name="Miller P.J."/>
            <person name="Scott M.A."/>
            <person name="Spackman E."/>
            <person name="Goraichik I."/>
            <person name="Dimitrov K.M."/>
            <person name="Suarez D.L."/>
            <person name="Swayne D.E."/>
        </authorList>
    </citation>
    <scope>NUCLEOTIDE SEQUENCE [LARGE SCALE GENOMIC DNA]</scope>
    <source>
        <strain evidence="2 3">DSM 19625</strain>
    </source>
</reference>
<dbReference type="AlphaFoldDB" id="A0A1W2ET23"/>
<protein>
    <submittedName>
        <fullName evidence="2">Uncharacterized protein</fullName>
    </submittedName>
</protein>
<dbReference type="Proteomes" id="UP000192678">
    <property type="component" value="Unassembled WGS sequence"/>
</dbReference>
<dbReference type="STRING" id="475255.SAMN04488101_115112"/>
<dbReference type="OrthoDB" id="671726at2"/>
<organism evidence="2 3">
    <name type="scientific">Pedobacter nyackensis</name>
    <dbReference type="NCBI Taxonomy" id="475255"/>
    <lineage>
        <taxon>Bacteria</taxon>
        <taxon>Pseudomonadati</taxon>
        <taxon>Bacteroidota</taxon>
        <taxon>Sphingobacteriia</taxon>
        <taxon>Sphingobacteriales</taxon>
        <taxon>Sphingobacteriaceae</taxon>
        <taxon>Pedobacter</taxon>
    </lineage>
</organism>
<gene>
    <name evidence="2" type="ORF">SAMN04488101_115112</name>
</gene>
<keyword evidence="3" id="KW-1185">Reference proteome</keyword>
<proteinExistence type="predicted"/>
<accession>A0A1W2ET23</accession>